<protein>
    <submittedName>
        <fullName evidence="1">Uncharacterized protein</fullName>
    </submittedName>
</protein>
<organism evidence="1">
    <name type="scientific">marine sediment metagenome</name>
    <dbReference type="NCBI Taxonomy" id="412755"/>
    <lineage>
        <taxon>unclassified sequences</taxon>
        <taxon>metagenomes</taxon>
        <taxon>ecological metagenomes</taxon>
    </lineage>
</organism>
<evidence type="ECO:0000313" key="1">
    <source>
        <dbReference type="EMBL" id="KKK88801.1"/>
    </source>
</evidence>
<reference evidence="1" key="1">
    <citation type="journal article" date="2015" name="Nature">
        <title>Complex archaea that bridge the gap between prokaryotes and eukaryotes.</title>
        <authorList>
            <person name="Spang A."/>
            <person name="Saw J.H."/>
            <person name="Jorgensen S.L."/>
            <person name="Zaremba-Niedzwiedzka K."/>
            <person name="Martijn J."/>
            <person name="Lind A.E."/>
            <person name="van Eijk R."/>
            <person name="Schleper C."/>
            <person name="Guy L."/>
            <person name="Ettema T.J."/>
        </authorList>
    </citation>
    <scope>NUCLEOTIDE SEQUENCE</scope>
</reference>
<name>A0A0F9BWK9_9ZZZZ</name>
<comment type="caution">
    <text evidence="1">The sequence shown here is derived from an EMBL/GenBank/DDBJ whole genome shotgun (WGS) entry which is preliminary data.</text>
</comment>
<gene>
    <name evidence="1" type="ORF">LCGC14_2739510</name>
</gene>
<sequence length="308" mass="34743">MKLVDRNKNLKNNFKLKFNIMKRKNLLTVLSIVFAAMITMVACEKDKSIQTLDVITAEDDAIADAAYDDVFSEVDAVMNTMDLLGYAMPAEKSGLEIFETCKIITVEKPDSAFWPRTITIDYGEGCTTGKRTRKGKIIINVSKPMWQEGSQRVVTFDGFYVNEHLVEGTRTVTNEGRHLDGDYMGKIYVSIILENGKVTTDEGQEITKQFNRTRTFVEGEETKWDTRDDIWYIEGIATGVNRNGVAFTREITSPLWKERGCRFITQGTVLISADGRPDAILDYGAGDCDPIATVTVGEETREINLRKW</sequence>
<dbReference type="EMBL" id="LAZR01049795">
    <property type="protein sequence ID" value="KKK88801.1"/>
    <property type="molecule type" value="Genomic_DNA"/>
</dbReference>
<proteinExistence type="predicted"/>
<accession>A0A0F9BWK9</accession>
<dbReference type="AlphaFoldDB" id="A0A0F9BWK9"/>